<evidence type="ECO:0000256" key="2">
    <source>
        <dbReference type="ARBA" id="ARBA00003611"/>
    </source>
</evidence>
<gene>
    <name evidence="13 16" type="primary">rpl22</name>
</gene>
<evidence type="ECO:0000256" key="4">
    <source>
        <dbReference type="ARBA" id="ARBA00009451"/>
    </source>
</evidence>
<sequence>MKKKKTYGEVYALGQYISMSAPKARRVIDQIRGRSYEETLMLLALMPYRACDPILKLVNSAAANARHNMSFNEATLVISKAEVNEGTTVKKLKPRARGRSYPIRRPTCHIRIVLQDTSFDEFEEDFFSLKKDAWEKKNKDKNMTYHDIYNSEGLWHKK</sequence>
<comment type="subunit">
    <text evidence="5 13">Part of the 50S ribosomal subunit.</text>
</comment>
<comment type="function">
    <text evidence="2 13 15">This protein binds specifically to 23S rRNA.</text>
</comment>
<reference evidence="16" key="1">
    <citation type="submission" date="2016-04" db="EMBL/GenBank/DDBJ databases">
        <authorList>
            <person name="Evans L.H."/>
            <person name="Alamgir A."/>
            <person name="Owens N."/>
            <person name="Weber N.D."/>
            <person name="Virtaneva K."/>
            <person name="Barbian K."/>
            <person name="Babar A."/>
            <person name="Rosenke K."/>
        </authorList>
    </citation>
    <scope>NUCLEOTIDE SEQUENCE</scope>
    <source>
        <strain evidence="16">Berteriana Schwemmle</strain>
    </source>
</reference>
<organism evidence="16">
    <name type="scientific">Oenothera villaricae</name>
    <name type="common">Evening primrose</name>
    <dbReference type="NCBI Taxonomy" id="3941"/>
    <lineage>
        <taxon>Eukaryota</taxon>
        <taxon>Viridiplantae</taxon>
        <taxon>Streptophyta</taxon>
        <taxon>Embryophyta</taxon>
        <taxon>Tracheophyta</taxon>
        <taxon>Spermatophyta</taxon>
        <taxon>Magnoliopsida</taxon>
        <taxon>eudicotyledons</taxon>
        <taxon>Gunneridae</taxon>
        <taxon>Pentapetalae</taxon>
        <taxon>rosids</taxon>
        <taxon>malvids</taxon>
        <taxon>Myrtales</taxon>
        <taxon>Onagraceae</taxon>
        <taxon>Onagroideae</taxon>
        <taxon>Onagreae</taxon>
        <taxon>Oenothera</taxon>
    </lineage>
</organism>
<keyword evidence="7 16" id="KW-0934">Plastid</keyword>
<dbReference type="GeneID" id="32982343"/>
<dbReference type="PROSITE" id="PS00464">
    <property type="entry name" value="RIBOSOMAL_L22"/>
    <property type="match status" value="1"/>
</dbReference>
<dbReference type="NCBIfam" id="TIGR01044">
    <property type="entry name" value="rplV_bact"/>
    <property type="match status" value="1"/>
</dbReference>
<dbReference type="InterPro" id="IPR001063">
    <property type="entry name" value="Ribosomal_uL22"/>
</dbReference>
<dbReference type="GO" id="GO:0019843">
    <property type="term" value="F:rRNA binding"/>
    <property type="evidence" value="ECO:0007669"/>
    <property type="project" value="UniProtKB-UniRule"/>
</dbReference>
<keyword evidence="9 13" id="KW-0694">RNA-binding</keyword>
<dbReference type="EMBL" id="KX118606">
    <property type="protein sequence ID" value="ANI87043.1"/>
    <property type="molecule type" value="Genomic_DNA"/>
</dbReference>
<dbReference type="InterPro" id="IPR005727">
    <property type="entry name" value="Ribosomal_uL22_bac/chlpt-type"/>
</dbReference>
<proteinExistence type="inferred from homology"/>
<comment type="function">
    <text evidence="1 13 15">The globular domain of the protein is located near the polypeptide exit tunnel on the outside of the subunit, while an extended beta-hairpin is found that lines the wall of the exit tunnel in the center of the 70S ribosome.</text>
</comment>
<dbReference type="Gene3D" id="3.90.470.10">
    <property type="entry name" value="Ribosomal protein L22/L17"/>
    <property type="match status" value="1"/>
</dbReference>
<evidence type="ECO:0000256" key="5">
    <source>
        <dbReference type="ARBA" id="ARBA00011838"/>
    </source>
</evidence>
<comment type="subcellular location">
    <subcellularLocation>
        <location evidence="3 13 15">Plastid</location>
        <location evidence="3 13 15">Chloroplast</location>
    </subcellularLocation>
</comment>
<evidence type="ECO:0000256" key="10">
    <source>
        <dbReference type="ARBA" id="ARBA00022980"/>
    </source>
</evidence>
<dbReference type="AlphaFoldDB" id="A0A191TEJ6"/>
<evidence type="ECO:0000256" key="7">
    <source>
        <dbReference type="ARBA" id="ARBA00022640"/>
    </source>
</evidence>
<dbReference type="GO" id="GO:0006412">
    <property type="term" value="P:translation"/>
    <property type="evidence" value="ECO:0007669"/>
    <property type="project" value="UniProtKB-UniRule"/>
</dbReference>
<accession>A0A191TEJ6</accession>
<keyword evidence="6 16" id="KW-0150">Chloroplast</keyword>
<dbReference type="PANTHER" id="PTHR13501">
    <property type="entry name" value="CHLOROPLAST 50S RIBOSOMAL PROTEIN L22-RELATED"/>
    <property type="match status" value="1"/>
</dbReference>
<evidence type="ECO:0000256" key="1">
    <source>
        <dbReference type="ARBA" id="ARBA00003478"/>
    </source>
</evidence>
<protein>
    <recommendedName>
        <fullName evidence="12 13">Large ribosomal subunit protein uL22c</fullName>
    </recommendedName>
</protein>
<dbReference type="InterPro" id="IPR018260">
    <property type="entry name" value="Ribosomal_uL22_CS"/>
</dbReference>
<comment type="similarity">
    <text evidence="4 13 14">Belongs to the universal ribosomal protein uL22 family.</text>
</comment>
<evidence type="ECO:0000256" key="11">
    <source>
        <dbReference type="ARBA" id="ARBA00023274"/>
    </source>
</evidence>
<dbReference type="PANTHER" id="PTHR13501:SF10">
    <property type="entry name" value="LARGE RIBOSOMAL SUBUNIT PROTEIN UL22M"/>
    <property type="match status" value="1"/>
</dbReference>
<evidence type="ECO:0000256" key="3">
    <source>
        <dbReference type="ARBA" id="ARBA00004229"/>
    </source>
</evidence>
<keyword evidence="10 13" id="KW-0689">Ribosomal protein</keyword>
<dbReference type="Pfam" id="PF00237">
    <property type="entry name" value="Ribosomal_L22"/>
    <property type="match status" value="1"/>
</dbReference>
<geneLocation type="chloroplast" evidence="16"/>
<keyword evidence="8 13" id="KW-0699">rRNA-binding</keyword>
<keyword evidence="11 13" id="KW-0687">Ribonucleoprotein</keyword>
<evidence type="ECO:0000256" key="15">
    <source>
        <dbReference type="RuleBase" id="RU004009"/>
    </source>
</evidence>
<dbReference type="GO" id="GO:0003735">
    <property type="term" value="F:structural constituent of ribosome"/>
    <property type="evidence" value="ECO:0007669"/>
    <property type="project" value="InterPro"/>
</dbReference>
<dbReference type="RefSeq" id="YP_009262466.1">
    <property type="nucleotide sequence ID" value="NC_030532.1"/>
</dbReference>
<evidence type="ECO:0000256" key="14">
    <source>
        <dbReference type="RuleBase" id="RU004005"/>
    </source>
</evidence>
<dbReference type="GO" id="GO:0015934">
    <property type="term" value="C:large ribosomal subunit"/>
    <property type="evidence" value="ECO:0007669"/>
    <property type="project" value="InterPro"/>
</dbReference>
<evidence type="ECO:0000256" key="9">
    <source>
        <dbReference type="ARBA" id="ARBA00022884"/>
    </source>
</evidence>
<evidence type="ECO:0000256" key="6">
    <source>
        <dbReference type="ARBA" id="ARBA00022528"/>
    </source>
</evidence>
<dbReference type="InterPro" id="IPR036394">
    <property type="entry name" value="Ribosomal_uL22_sf"/>
</dbReference>
<dbReference type="HAMAP" id="MF_01331_B">
    <property type="entry name" value="Ribosomal_uL22_B"/>
    <property type="match status" value="1"/>
</dbReference>
<evidence type="ECO:0000256" key="8">
    <source>
        <dbReference type="ARBA" id="ARBA00022730"/>
    </source>
</evidence>
<dbReference type="SUPFAM" id="SSF54843">
    <property type="entry name" value="Ribosomal protein L22"/>
    <property type="match status" value="1"/>
</dbReference>
<evidence type="ECO:0000256" key="13">
    <source>
        <dbReference type="HAMAP-Rule" id="MF_01331"/>
    </source>
</evidence>
<evidence type="ECO:0000256" key="12">
    <source>
        <dbReference type="ARBA" id="ARBA00035285"/>
    </source>
</evidence>
<dbReference type="InterPro" id="IPR047867">
    <property type="entry name" value="Ribosomal_uL22_bac/org-type"/>
</dbReference>
<evidence type="ECO:0000313" key="16">
    <source>
        <dbReference type="EMBL" id="ANI87043.1"/>
    </source>
</evidence>
<dbReference type="GO" id="GO:0009507">
    <property type="term" value="C:chloroplast"/>
    <property type="evidence" value="ECO:0007669"/>
    <property type="project" value="UniProtKB-SubCell"/>
</dbReference>
<dbReference type="FunFam" id="3.90.470.10:FF:000006">
    <property type="entry name" value="50S ribosomal protein L22, chloroplastic"/>
    <property type="match status" value="1"/>
</dbReference>
<dbReference type="CDD" id="cd00336">
    <property type="entry name" value="Ribosomal_L22"/>
    <property type="match status" value="1"/>
</dbReference>
<name>A0A191TEJ6_OENVI</name>